<proteinExistence type="predicted"/>
<evidence type="ECO:0000256" key="1">
    <source>
        <dbReference type="SAM" id="Phobius"/>
    </source>
</evidence>
<dbReference type="AlphaFoldDB" id="A0A0F9CI03"/>
<keyword evidence="1" id="KW-1133">Transmembrane helix</keyword>
<reference evidence="2" key="1">
    <citation type="journal article" date="2015" name="Nature">
        <title>Complex archaea that bridge the gap between prokaryotes and eukaryotes.</title>
        <authorList>
            <person name="Spang A."/>
            <person name="Saw J.H."/>
            <person name="Jorgensen S.L."/>
            <person name="Zaremba-Niedzwiedzka K."/>
            <person name="Martijn J."/>
            <person name="Lind A.E."/>
            <person name="van Eijk R."/>
            <person name="Schleper C."/>
            <person name="Guy L."/>
            <person name="Ettema T.J."/>
        </authorList>
    </citation>
    <scope>NUCLEOTIDE SEQUENCE</scope>
</reference>
<evidence type="ECO:0000313" key="2">
    <source>
        <dbReference type="EMBL" id="KKK96316.1"/>
    </source>
</evidence>
<comment type="caution">
    <text evidence="2">The sequence shown here is derived from an EMBL/GenBank/DDBJ whole genome shotgun (WGS) entry which is preliminary data.</text>
</comment>
<accession>A0A0F9CI03</accession>
<sequence>MKARFRVEIFWAWYDAWIGAYWNKDKRILYICPLIFVVTAIHFPKKLTTKTD</sequence>
<organism evidence="2">
    <name type="scientific">marine sediment metagenome</name>
    <dbReference type="NCBI Taxonomy" id="412755"/>
    <lineage>
        <taxon>unclassified sequences</taxon>
        <taxon>metagenomes</taxon>
        <taxon>ecological metagenomes</taxon>
    </lineage>
</organism>
<keyword evidence="1" id="KW-0472">Membrane</keyword>
<feature type="transmembrane region" description="Helical" evidence="1">
    <location>
        <begin position="28"/>
        <end position="44"/>
    </location>
</feature>
<dbReference type="EMBL" id="LAZR01046537">
    <property type="protein sequence ID" value="KKK96316.1"/>
    <property type="molecule type" value="Genomic_DNA"/>
</dbReference>
<keyword evidence="1" id="KW-0812">Transmembrane</keyword>
<name>A0A0F9CI03_9ZZZZ</name>
<protein>
    <submittedName>
        <fullName evidence="2">Uncharacterized protein</fullName>
    </submittedName>
</protein>
<gene>
    <name evidence="2" type="ORF">LCGC14_2663960</name>
</gene>